<feature type="coiled-coil region" evidence="1">
    <location>
        <begin position="99"/>
        <end position="126"/>
    </location>
</feature>
<proteinExistence type="predicted"/>
<dbReference type="PANTHER" id="PTHR30438:SF2">
    <property type="entry name" value="MEMBRANE PROTEIN"/>
    <property type="match status" value="1"/>
</dbReference>
<sequence>MQNLQTMNIKTVSFALLAAALSSCSTPVEKGIEGKIKRDAITVTTKVPGRVAKLWVSEGDRVKQGDTLAVLDIPEVDAKIAQAQGAVRAASAQYEMAERGATANQLKQLQAKHDALKEQYEFARKSFSRVEAMFADSLISPQSYDEAMAKFQGARAQYDAVVAELAEAKSGVRIENRLMALGQQERATGALREAEVASDERYILAPADMTIETISLHVGELATPGYSIFNGYLPHTTWFRFTLPESEIGRVQPDAQIRVFVPYLDETVEAKITAIKQLARYADVSTAYPDYQLEEAVYEVKVRPVQVAETDKLLNNATVILNY</sequence>
<organism evidence="3 4">
    <name type="scientific">Parapedobacter defluvii</name>
    <dbReference type="NCBI Taxonomy" id="2045106"/>
    <lineage>
        <taxon>Bacteria</taxon>
        <taxon>Pseudomonadati</taxon>
        <taxon>Bacteroidota</taxon>
        <taxon>Sphingobacteriia</taxon>
        <taxon>Sphingobacteriales</taxon>
        <taxon>Sphingobacteriaceae</taxon>
        <taxon>Parapedobacter</taxon>
    </lineage>
</organism>
<evidence type="ECO:0000256" key="1">
    <source>
        <dbReference type="SAM" id="Coils"/>
    </source>
</evidence>
<accession>A0ABQ1L9B0</accession>
<dbReference type="Gene3D" id="2.40.50.100">
    <property type="match status" value="1"/>
</dbReference>
<dbReference type="Pfam" id="PF25917">
    <property type="entry name" value="BSH_RND"/>
    <property type="match status" value="1"/>
</dbReference>
<keyword evidence="4" id="KW-1185">Reference proteome</keyword>
<protein>
    <recommendedName>
        <fullName evidence="2">Multidrug resistance protein MdtA-like barrel-sandwich hybrid domain-containing protein</fullName>
    </recommendedName>
</protein>
<evidence type="ECO:0000259" key="2">
    <source>
        <dbReference type="Pfam" id="PF25917"/>
    </source>
</evidence>
<feature type="domain" description="Multidrug resistance protein MdtA-like barrel-sandwich hybrid" evidence="2">
    <location>
        <begin position="41"/>
        <end position="225"/>
    </location>
</feature>
<reference evidence="4" key="1">
    <citation type="journal article" date="2019" name="Int. J. Syst. Evol. Microbiol.">
        <title>The Global Catalogue of Microorganisms (GCM) 10K type strain sequencing project: providing services to taxonomists for standard genome sequencing and annotation.</title>
        <authorList>
            <consortium name="The Broad Institute Genomics Platform"/>
            <consortium name="The Broad Institute Genome Sequencing Center for Infectious Disease"/>
            <person name="Wu L."/>
            <person name="Ma J."/>
        </authorList>
    </citation>
    <scope>NUCLEOTIDE SEQUENCE [LARGE SCALE GENOMIC DNA]</scope>
    <source>
        <strain evidence="4">CGMCC 1.15342</strain>
    </source>
</reference>
<evidence type="ECO:0000313" key="4">
    <source>
        <dbReference type="Proteomes" id="UP000597338"/>
    </source>
</evidence>
<dbReference type="PANTHER" id="PTHR30438">
    <property type="entry name" value="36 KDA ANTIGEN-RELATED"/>
    <property type="match status" value="1"/>
</dbReference>
<dbReference type="EMBL" id="BMIK01000002">
    <property type="protein sequence ID" value="GGC20333.1"/>
    <property type="molecule type" value="Genomic_DNA"/>
</dbReference>
<dbReference type="Gene3D" id="1.10.287.470">
    <property type="entry name" value="Helix hairpin bin"/>
    <property type="match status" value="1"/>
</dbReference>
<keyword evidence="1" id="KW-0175">Coiled coil</keyword>
<comment type="caution">
    <text evidence="3">The sequence shown here is derived from an EMBL/GenBank/DDBJ whole genome shotgun (WGS) entry which is preliminary data.</text>
</comment>
<name>A0ABQ1L9B0_9SPHI</name>
<evidence type="ECO:0000313" key="3">
    <source>
        <dbReference type="EMBL" id="GGC20333.1"/>
    </source>
</evidence>
<dbReference type="InterPro" id="IPR058625">
    <property type="entry name" value="MdtA-like_BSH"/>
</dbReference>
<dbReference type="Proteomes" id="UP000597338">
    <property type="component" value="Unassembled WGS sequence"/>
</dbReference>
<dbReference type="SUPFAM" id="SSF111369">
    <property type="entry name" value="HlyD-like secretion proteins"/>
    <property type="match status" value="1"/>
</dbReference>
<gene>
    <name evidence="3" type="ORF">GCM10011386_10320</name>
</gene>